<gene>
    <name evidence="2" type="ORF">METZ01_LOCUS122587</name>
</gene>
<protein>
    <recommendedName>
        <fullName evidence="3">Glycosyltransferase RgtA/B/C/D-like domain-containing protein</fullName>
    </recommendedName>
</protein>
<accession>A0A381XZS6</accession>
<evidence type="ECO:0000256" key="1">
    <source>
        <dbReference type="SAM" id="Phobius"/>
    </source>
</evidence>
<dbReference type="EMBL" id="UINC01016816">
    <property type="protein sequence ID" value="SVA69733.1"/>
    <property type="molecule type" value="Genomic_DNA"/>
</dbReference>
<dbReference type="AlphaFoldDB" id="A0A381XZS6"/>
<evidence type="ECO:0008006" key="3">
    <source>
        <dbReference type="Google" id="ProtNLM"/>
    </source>
</evidence>
<feature type="transmembrane region" description="Helical" evidence="1">
    <location>
        <begin position="76"/>
        <end position="94"/>
    </location>
</feature>
<feature type="transmembrane region" description="Helical" evidence="1">
    <location>
        <begin position="286"/>
        <end position="307"/>
    </location>
</feature>
<feature type="transmembrane region" description="Helical" evidence="1">
    <location>
        <begin position="187"/>
        <end position="204"/>
    </location>
</feature>
<evidence type="ECO:0000313" key="2">
    <source>
        <dbReference type="EMBL" id="SVA69733.1"/>
    </source>
</evidence>
<keyword evidence="1" id="KW-0812">Transmembrane</keyword>
<sequence length="513" mass="59457">MTKYFPFYFIAFLLSYLIMTSGLHGDDYAVINSFNGYSFWNFIGQTPDEVGSLILNPVSFYGLWWAYAVLGNEYQIIYDLIKILSSVISVYLIFRFFSDYMSYDRAIIASFIFVLYPLHDTTLYWYMTLQYILAPAILLYAHHLIRNNKIRKGFLVTIVGSFLSYASPPYLFGLTVIFLYEKKLKKAIVFVTPGILYVAYYFWMKFNYAGLERRINSDLSILDFLKQMLIQPLSFLESAVGPSYWLKVFYAIESIGFISIIIIAMILIFSFIRVKSFSTVCKLPKSLYIGLISVLLLSFGMFALTGLYSHSAFNLGNRTTVYGSLFIAFLLAALLPANKKSAIFLLIIFLAPAFGLSDHWKNWNENQKVVIQNIKNNQDLKEIESDSTLIITGNLYSKLGEYSHIEFFSMPWNVNAIFHNNTKTKTIVAITPYTEIREGYLVDPKFSGKYSLKNKLYVYDSEKNLVKSVSYKDVPRLIKQQPKIIRHWVQLFKNTWVQDIIVWLSPRLVYLFK</sequence>
<feature type="transmembrane region" description="Helical" evidence="1">
    <location>
        <begin position="248"/>
        <end position="274"/>
    </location>
</feature>
<name>A0A381XZS6_9ZZZZ</name>
<feature type="transmembrane region" description="Helical" evidence="1">
    <location>
        <begin position="319"/>
        <end position="335"/>
    </location>
</feature>
<keyword evidence="1" id="KW-0472">Membrane</keyword>
<keyword evidence="1" id="KW-1133">Transmembrane helix</keyword>
<feature type="transmembrane region" description="Helical" evidence="1">
    <location>
        <begin position="123"/>
        <end position="142"/>
    </location>
</feature>
<organism evidence="2">
    <name type="scientific">marine metagenome</name>
    <dbReference type="NCBI Taxonomy" id="408172"/>
    <lineage>
        <taxon>unclassified sequences</taxon>
        <taxon>metagenomes</taxon>
        <taxon>ecological metagenomes</taxon>
    </lineage>
</organism>
<feature type="transmembrane region" description="Helical" evidence="1">
    <location>
        <begin position="154"/>
        <end position="180"/>
    </location>
</feature>
<proteinExistence type="predicted"/>
<reference evidence="2" key="1">
    <citation type="submission" date="2018-05" db="EMBL/GenBank/DDBJ databases">
        <authorList>
            <person name="Lanie J.A."/>
            <person name="Ng W.-L."/>
            <person name="Kazmierczak K.M."/>
            <person name="Andrzejewski T.M."/>
            <person name="Davidsen T.M."/>
            <person name="Wayne K.J."/>
            <person name="Tettelin H."/>
            <person name="Glass J.I."/>
            <person name="Rusch D."/>
            <person name="Podicherti R."/>
            <person name="Tsui H.-C.T."/>
            <person name="Winkler M.E."/>
        </authorList>
    </citation>
    <scope>NUCLEOTIDE SEQUENCE</scope>
</reference>
<feature type="transmembrane region" description="Helical" evidence="1">
    <location>
        <begin position="342"/>
        <end position="360"/>
    </location>
</feature>